<dbReference type="PANTHER" id="PTHR40045:SF1">
    <property type="entry name" value="YQCI_YCGG FAMILY PROTEIN"/>
    <property type="match status" value="1"/>
</dbReference>
<proteinExistence type="predicted"/>
<keyword evidence="2" id="KW-1185">Reference proteome</keyword>
<dbReference type="Pfam" id="PF08892">
    <property type="entry name" value="YqcI_YcgG"/>
    <property type="match status" value="1"/>
</dbReference>
<name>A0A1G6VCH5_9BACI</name>
<evidence type="ECO:0000313" key="2">
    <source>
        <dbReference type="Proteomes" id="UP000198666"/>
    </source>
</evidence>
<dbReference type="Proteomes" id="UP000198666">
    <property type="component" value="Unassembled WGS sequence"/>
</dbReference>
<sequence>MAILSDGTSSHHYPKASWQQEALLAFQNELSDQQSRFPCIPATVGLRLGQFRFGFAGDPATNEAAEQLADLLNVYGQQSMGFGPYTSLIVFFDTTKQKELDLDVPSYFRIYWDLLSRTTVYDPASWPNDIPENPEDALWEYCFGGEKYFMYCATPAHQQKKSRNFPCMMLAITPRWVLKEFESKPKTAAAIKREIRARINAYDESDIHPDLNAYGSPNNHEWKQYFLHDDNTSPPKCPFHRNKQD</sequence>
<reference evidence="2" key="1">
    <citation type="submission" date="2016-10" db="EMBL/GenBank/DDBJ databases">
        <authorList>
            <person name="Varghese N."/>
            <person name="Submissions S."/>
        </authorList>
    </citation>
    <scope>NUCLEOTIDE SEQUENCE [LARGE SCALE GENOMIC DNA]</scope>
    <source>
        <strain evidence="2">DSM 21620</strain>
    </source>
</reference>
<protein>
    <recommendedName>
        <fullName evidence="3">YqcI/YcgG family protein</fullName>
    </recommendedName>
</protein>
<dbReference type="AlphaFoldDB" id="A0A1G6VCH5"/>
<dbReference type="STRING" id="361279.SAMN05421663_11227"/>
<evidence type="ECO:0008006" key="3">
    <source>
        <dbReference type="Google" id="ProtNLM"/>
    </source>
</evidence>
<dbReference type="InterPro" id="IPR014988">
    <property type="entry name" value="Uncharacterised_YqcI/YcgG"/>
</dbReference>
<accession>A0A1G6VCH5</accession>
<dbReference type="EMBL" id="FMZB01000012">
    <property type="protein sequence ID" value="SDD50717.1"/>
    <property type="molecule type" value="Genomic_DNA"/>
</dbReference>
<organism evidence="1 2">
    <name type="scientific">Terribacillus halophilus</name>
    <dbReference type="NCBI Taxonomy" id="361279"/>
    <lineage>
        <taxon>Bacteria</taxon>
        <taxon>Bacillati</taxon>
        <taxon>Bacillota</taxon>
        <taxon>Bacilli</taxon>
        <taxon>Bacillales</taxon>
        <taxon>Bacillaceae</taxon>
        <taxon>Terribacillus</taxon>
    </lineage>
</organism>
<dbReference type="OrthoDB" id="112290at2"/>
<evidence type="ECO:0000313" key="1">
    <source>
        <dbReference type="EMBL" id="SDD50717.1"/>
    </source>
</evidence>
<gene>
    <name evidence="1" type="ORF">SAMN05421663_11227</name>
</gene>
<dbReference type="RefSeq" id="WP_093728412.1">
    <property type="nucleotide sequence ID" value="NZ_FMZB01000012.1"/>
</dbReference>
<dbReference type="PANTHER" id="PTHR40045">
    <property type="entry name" value="YCGG FAMILY PROTEIN"/>
    <property type="match status" value="1"/>
</dbReference>